<dbReference type="AlphaFoldDB" id="A0AAE0L424"/>
<evidence type="ECO:0000313" key="2">
    <source>
        <dbReference type="EMBL" id="KAK3271082.1"/>
    </source>
</evidence>
<evidence type="ECO:0000256" key="1">
    <source>
        <dbReference type="SAM" id="MobiDB-lite"/>
    </source>
</evidence>
<name>A0AAE0L424_9CHLO</name>
<keyword evidence="3" id="KW-1185">Reference proteome</keyword>
<dbReference type="PANTHER" id="PTHR47934">
    <property type="entry name" value="PENTATRICOPEPTIDE REPEAT-CONTAINING PROTEIN PET309, MITOCHONDRIAL"/>
    <property type="match status" value="1"/>
</dbReference>
<dbReference type="Proteomes" id="UP001190700">
    <property type="component" value="Unassembled WGS sequence"/>
</dbReference>
<feature type="region of interest" description="Disordered" evidence="1">
    <location>
        <begin position="866"/>
        <end position="905"/>
    </location>
</feature>
<feature type="compositionally biased region" description="Polar residues" evidence="1">
    <location>
        <begin position="866"/>
        <end position="892"/>
    </location>
</feature>
<feature type="region of interest" description="Disordered" evidence="1">
    <location>
        <begin position="1"/>
        <end position="20"/>
    </location>
</feature>
<dbReference type="Gene3D" id="1.25.40.10">
    <property type="entry name" value="Tetratricopeptide repeat domain"/>
    <property type="match status" value="1"/>
</dbReference>
<dbReference type="InterPro" id="IPR011990">
    <property type="entry name" value="TPR-like_helical_dom_sf"/>
</dbReference>
<dbReference type="GO" id="GO:0007005">
    <property type="term" value="P:mitochondrion organization"/>
    <property type="evidence" value="ECO:0007669"/>
    <property type="project" value="TreeGrafter"/>
</dbReference>
<feature type="region of interest" description="Disordered" evidence="1">
    <location>
        <begin position="703"/>
        <end position="777"/>
    </location>
</feature>
<protein>
    <submittedName>
        <fullName evidence="2">Uncharacterized protein</fullName>
    </submittedName>
</protein>
<sequence length="912" mass="100112">MRNEESGQEGASPSTRGGELAEQIRSCRASQWEQGLANFQDLQRLGIIPDSETYIATVELLLRAHKHRAALTVLKNMMTECPLFVEDKHFWSVLSVCLRSSDWKDTMKTLDMLLNYKKYRLYRKLTERVLRHYTLNNSRTALLLTFQKLDFSIYQLSEREFSYIMLVCSDTLLHQSSLTPVMALAQLQSAGHTLNSSHCHATIVAFVRAKREDAAAELFHALMRDPQIEFTGEQCIFLQRCCESQGGSESLKYKLHSTYRQLRVKISATDLASKKSTSANSQSCKMVEDSLVSFKRAGRWESLVALVEPVLEECHQGDNLLQHLPTSAYQGLVVAFCELEKYAEVLRVFEQLWHQLPSCLDAEAWRAIIYSCKMSNCRDVWPMLAERLRLSLASDTLKGPYVEILCCELLLGLGRHQYVGEAIAFFRALHADEVQQECGLRVYCSMVEVLWCHALVKEAILCVTEGIAEGTLDSILPVEVDEGVDSFLLRLGPLSPRTTCAVVLLWLSQLYNMSLDDKYFKPHAFLAINTILLALPSIEKGERLMISTKPSADVDILGEMLTQLGFSFEQTDGYVITWDSFESSRPITMAASDRDNPWALHITAEALSQRLSSSSSADLSQSSLSQYSVGASQTQSSQQRSRGAVVPADPSAPVSAQSQPLLTPDPCRPLGGARPQRPSQGAPLLPPPKRTAYKAFDVNQSTGRISHPYGGPAPLASSAHPFPPGLLRGSGHPSMEKTVLSRGGTHARSESAASARQTAITSEQAATTGGGSSSCGREVALTGRDTTVVDEQVASLGNTAGSTGRDATLAGGGAVSAIEEAVKTDRQTVPTNKTAAQLAGATKTNRNKAAMPSREATLPVLNLQTRTKGKTQSESAGEIGLTSNPFRAQSQLDENRSQHDNDELELLELYAR</sequence>
<gene>
    <name evidence="2" type="ORF">CYMTET_20550</name>
</gene>
<evidence type="ECO:0000313" key="3">
    <source>
        <dbReference type="Proteomes" id="UP001190700"/>
    </source>
</evidence>
<organism evidence="2 3">
    <name type="scientific">Cymbomonas tetramitiformis</name>
    <dbReference type="NCBI Taxonomy" id="36881"/>
    <lineage>
        <taxon>Eukaryota</taxon>
        <taxon>Viridiplantae</taxon>
        <taxon>Chlorophyta</taxon>
        <taxon>Pyramimonadophyceae</taxon>
        <taxon>Pyramimonadales</taxon>
        <taxon>Pyramimonadaceae</taxon>
        <taxon>Cymbomonas</taxon>
    </lineage>
</organism>
<proteinExistence type="predicted"/>
<dbReference type="GO" id="GO:0006396">
    <property type="term" value="P:RNA processing"/>
    <property type="evidence" value="ECO:0007669"/>
    <property type="project" value="TreeGrafter"/>
</dbReference>
<dbReference type="GO" id="GO:0003729">
    <property type="term" value="F:mRNA binding"/>
    <property type="evidence" value="ECO:0007669"/>
    <property type="project" value="TreeGrafter"/>
</dbReference>
<dbReference type="EMBL" id="LGRX02010020">
    <property type="protein sequence ID" value="KAK3271082.1"/>
    <property type="molecule type" value="Genomic_DNA"/>
</dbReference>
<feature type="compositionally biased region" description="Low complexity" evidence="1">
    <location>
        <begin position="630"/>
        <end position="642"/>
    </location>
</feature>
<dbReference type="GO" id="GO:0005739">
    <property type="term" value="C:mitochondrion"/>
    <property type="evidence" value="ECO:0007669"/>
    <property type="project" value="TreeGrafter"/>
</dbReference>
<accession>A0AAE0L424</accession>
<reference evidence="2 3" key="1">
    <citation type="journal article" date="2015" name="Genome Biol. Evol.">
        <title>Comparative Genomics of a Bacterivorous Green Alga Reveals Evolutionary Causalities and Consequences of Phago-Mixotrophic Mode of Nutrition.</title>
        <authorList>
            <person name="Burns J.A."/>
            <person name="Paasch A."/>
            <person name="Narechania A."/>
            <person name="Kim E."/>
        </authorList>
    </citation>
    <scope>NUCLEOTIDE SEQUENCE [LARGE SCALE GENOMIC DNA]</scope>
    <source>
        <strain evidence="2 3">PLY_AMNH</strain>
    </source>
</reference>
<dbReference type="PANTHER" id="PTHR47934:SF6">
    <property type="entry name" value="MITOCHONDRIAL GROUP I INTRON SPLICING FACTOR CCM1-RELATED"/>
    <property type="match status" value="1"/>
</dbReference>
<dbReference type="InterPro" id="IPR051114">
    <property type="entry name" value="Mito_RNA_Proc_CCM1"/>
</dbReference>
<comment type="caution">
    <text evidence="2">The sequence shown here is derived from an EMBL/GenBank/DDBJ whole genome shotgun (WGS) entry which is preliminary data.</text>
</comment>
<feature type="compositionally biased region" description="Polar residues" evidence="1">
    <location>
        <begin position="751"/>
        <end position="767"/>
    </location>
</feature>
<feature type="region of interest" description="Disordered" evidence="1">
    <location>
        <begin position="630"/>
        <end position="690"/>
    </location>
</feature>